<evidence type="ECO:0000256" key="2">
    <source>
        <dbReference type="ARBA" id="ARBA00022741"/>
    </source>
</evidence>
<dbReference type="AlphaFoldDB" id="A0A1C3UXC0"/>
<keyword evidence="1" id="KW-0813">Transport</keyword>
<dbReference type="PROSITE" id="PS50893">
    <property type="entry name" value="ABC_TRANSPORTER_2"/>
    <property type="match status" value="1"/>
</dbReference>
<sequence>MIKIDNLIVQFGGVRPINELSAVLTAPVAGLIGPNGAGKTTLLNVLSGFVKPIQGSVSLGERALLPMTPLQRVRAGLRRSFQTEQVVEDLTVAGNIAAIADHVVGAGHHARAVDQALAFVGLTDVADRLGQSLNLFQRRLVELAKCVVGEPKLILLDEPAAGLTEEEGKAFRELVLRIPAEFRAQVLIIDHDVDLIRSMCSETMVLDYGKLLALGPTQAVLADPNVRRAYLGEF</sequence>
<keyword evidence="2" id="KW-0547">Nucleotide-binding</keyword>
<dbReference type="SMART" id="SM00382">
    <property type="entry name" value="AAA"/>
    <property type="match status" value="1"/>
</dbReference>
<dbReference type="GO" id="GO:0005524">
    <property type="term" value="F:ATP binding"/>
    <property type="evidence" value="ECO:0007669"/>
    <property type="project" value="UniProtKB-KW"/>
</dbReference>
<dbReference type="InterPro" id="IPR003439">
    <property type="entry name" value="ABC_transporter-like_ATP-bd"/>
</dbReference>
<dbReference type="Proteomes" id="UP000186228">
    <property type="component" value="Unassembled WGS sequence"/>
</dbReference>
<evidence type="ECO:0000313" key="5">
    <source>
        <dbReference type="EMBL" id="SCB20142.1"/>
    </source>
</evidence>
<feature type="domain" description="ABC transporter" evidence="4">
    <location>
        <begin position="2"/>
        <end position="233"/>
    </location>
</feature>
<dbReference type="STRING" id="52131.GA0061100_103461"/>
<dbReference type="InterPro" id="IPR027417">
    <property type="entry name" value="P-loop_NTPase"/>
</dbReference>
<reference evidence="6" key="1">
    <citation type="submission" date="2016-08" db="EMBL/GenBank/DDBJ databases">
        <authorList>
            <person name="Varghese N."/>
            <person name="Submissions Spin"/>
        </authorList>
    </citation>
    <scope>NUCLEOTIDE SEQUENCE [LARGE SCALE GENOMIC DNA]</scope>
    <source>
        <strain evidence="6">CCBAU 57015</strain>
    </source>
</reference>
<dbReference type="Gene3D" id="3.40.50.300">
    <property type="entry name" value="P-loop containing nucleotide triphosphate hydrolases"/>
    <property type="match status" value="1"/>
</dbReference>
<dbReference type="SUPFAM" id="SSF52540">
    <property type="entry name" value="P-loop containing nucleoside triphosphate hydrolases"/>
    <property type="match status" value="1"/>
</dbReference>
<proteinExistence type="predicted"/>
<keyword evidence="3 5" id="KW-0067">ATP-binding</keyword>
<dbReference type="Pfam" id="PF00005">
    <property type="entry name" value="ABC_tran"/>
    <property type="match status" value="1"/>
</dbReference>
<dbReference type="GO" id="GO:0016887">
    <property type="term" value="F:ATP hydrolysis activity"/>
    <property type="evidence" value="ECO:0007669"/>
    <property type="project" value="InterPro"/>
</dbReference>
<evidence type="ECO:0000259" key="4">
    <source>
        <dbReference type="PROSITE" id="PS50893"/>
    </source>
</evidence>
<dbReference type="InterPro" id="IPR003593">
    <property type="entry name" value="AAA+_ATPase"/>
</dbReference>
<dbReference type="GO" id="GO:0005886">
    <property type="term" value="C:plasma membrane"/>
    <property type="evidence" value="ECO:0007669"/>
    <property type="project" value="TreeGrafter"/>
</dbReference>
<dbReference type="RefSeq" id="WP_075853082.1">
    <property type="nucleotide sequence ID" value="NZ_FMAC01000003.1"/>
</dbReference>
<name>A0A1C3UXC0_9HYPH</name>
<dbReference type="EMBL" id="FMAC01000003">
    <property type="protein sequence ID" value="SCB20142.1"/>
    <property type="molecule type" value="Genomic_DNA"/>
</dbReference>
<organism evidence="5 6">
    <name type="scientific">Rhizobium hainanense</name>
    <dbReference type="NCBI Taxonomy" id="52131"/>
    <lineage>
        <taxon>Bacteria</taxon>
        <taxon>Pseudomonadati</taxon>
        <taxon>Pseudomonadota</taxon>
        <taxon>Alphaproteobacteria</taxon>
        <taxon>Hyphomicrobiales</taxon>
        <taxon>Rhizobiaceae</taxon>
        <taxon>Rhizobium/Agrobacterium group</taxon>
        <taxon>Rhizobium</taxon>
    </lineage>
</organism>
<evidence type="ECO:0000313" key="6">
    <source>
        <dbReference type="Proteomes" id="UP000186228"/>
    </source>
</evidence>
<protein>
    <submittedName>
        <fullName evidence="5">Amino acid/amide ABC transporter ATP-binding protein 1, HAAT family</fullName>
    </submittedName>
</protein>
<keyword evidence="6" id="KW-1185">Reference proteome</keyword>
<dbReference type="InterPro" id="IPR051120">
    <property type="entry name" value="ABC_AA/LPS_Transport"/>
</dbReference>
<dbReference type="PANTHER" id="PTHR45772">
    <property type="entry name" value="CONSERVED COMPONENT OF ABC TRANSPORTER FOR NATURAL AMINO ACIDS-RELATED"/>
    <property type="match status" value="1"/>
</dbReference>
<dbReference type="OrthoDB" id="9779872at2"/>
<accession>A0A1C3UXC0</accession>
<evidence type="ECO:0000256" key="1">
    <source>
        <dbReference type="ARBA" id="ARBA00022448"/>
    </source>
</evidence>
<evidence type="ECO:0000256" key="3">
    <source>
        <dbReference type="ARBA" id="ARBA00022840"/>
    </source>
</evidence>
<gene>
    <name evidence="5" type="ORF">GA0061100_103461</name>
</gene>